<accession>A0A266M0I6</accession>
<dbReference type="Proteomes" id="UP000216113">
    <property type="component" value="Unassembled WGS sequence"/>
</dbReference>
<dbReference type="RefSeq" id="WP_095027747.1">
    <property type="nucleotide sequence ID" value="NZ_NQKL01000001.1"/>
</dbReference>
<evidence type="ECO:0000313" key="2">
    <source>
        <dbReference type="Proteomes" id="UP000216113"/>
    </source>
</evidence>
<dbReference type="AlphaFoldDB" id="A0A266M0I6"/>
<reference evidence="1 2" key="1">
    <citation type="submission" date="2017-08" db="EMBL/GenBank/DDBJ databases">
        <title>Genomic and metabolic characterisation of spoilage-associated Pseudomonas species.</title>
        <authorList>
            <person name="Stanborough T."/>
            <person name="Fegan N."/>
            <person name="Powell S.M."/>
            <person name="Singh T."/>
            <person name="Tamplin M.L."/>
            <person name="Chandry P.S."/>
        </authorList>
    </citation>
    <scope>NUCLEOTIDE SEQUENCE [LARGE SCALE GENOMIC DNA]</scope>
    <source>
        <strain evidence="1 2">F1820</strain>
    </source>
</reference>
<proteinExistence type="predicted"/>
<gene>
    <name evidence="1" type="ORF">CJF43_02025</name>
</gene>
<sequence>MFIVMPFLALIYLYVWSALVKSSLVVIASSFHWFWIIDGKQPHERSYALACGKLSGTVFEISRAYMFFWPEYEGKSSWEKGFINNKKGCDANLVSLGFELLWPSMEPAYSMEVRPGFISVSLYPGPTREVSAASMIDFIIRQRKVSDDQRGNFDKELGLFYALHATDSSYIGQGRIALYWTDAKATKQVIVECSYILKDEPYMCHQKWVNDGIGSVVDIYYLPGMIKEWKTMRKDIDLFIDNHKK</sequence>
<organism evidence="1 2">
    <name type="scientific">Pseudomonas fragi</name>
    <dbReference type="NCBI Taxonomy" id="296"/>
    <lineage>
        <taxon>Bacteria</taxon>
        <taxon>Pseudomonadati</taxon>
        <taxon>Pseudomonadota</taxon>
        <taxon>Gammaproteobacteria</taxon>
        <taxon>Pseudomonadales</taxon>
        <taxon>Pseudomonadaceae</taxon>
        <taxon>Pseudomonas</taxon>
    </lineage>
</organism>
<dbReference type="EMBL" id="NQKL01000001">
    <property type="protein sequence ID" value="OZY43774.1"/>
    <property type="molecule type" value="Genomic_DNA"/>
</dbReference>
<evidence type="ECO:0000313" key="1">
    <source>
        <dbReference type="EMBL" id="OZY43774.1"/>
    </source>
</evidence>
<comment type="caution">
    <text evidence="1">The sequence shown here is derived from an EMBL/GenBank/DDBJ whole genome shotgun (WGS) entry which is preliminary data.</text>
</comment>
<protein>
    <submittedName>
        <fullName evidence="1">Uncharacterized protein</fullName>
    </submittedName>
</protein>
<name>A0A266M0I6_PSEFR</name>